<evidence type="ECO:0000256" key="2">
    <source>
        <dbReference type="SAM" id="Phobius"/>
    </source>
</evidence>
<evidence type="ECO:0000313" key="3">
    <source>
        <dbReference type="EMBL" id="NII42590.1"/>
    </source>
</evidence>
<proteinExistence type="predicted"/>
<dbReference type="EMBL" id="JAAOYO010000005">
    <property type="protein sequence ID" value="NII42590.1"/>
    <property type="molecule type" value="Genomic_DNA"/>
</dbReference>
<protein>
    <recommendedName>
        <fullName evidence="5">YcxB family protein</fullName>
    </recommendedName>
</protein>
<feature type="region of interest" description="Disordered" evidence="1">
    <location>
        <begin position="1"/>
        <end position="22"/>
    </location>
</feature>
<keyword evidence="2" id="KW-1133">Transmembrane helix</keyword>
<dbReference type="RefSeq" id="WP_166781559.1">
    <property type="nucleotide sequence ID" value="NZ_JAAOYO010000005.1"/>
</dbReference>
<keyword evidence="2" id="KW-0472">Membrane</keyword>
<name>A0ABX0TFR6_9MICO</name>
<evidence type="ECO:0000313" key="4">
    <source>
        <dbReference type="Proteomes" id="UP001318300"/>
    </source>
</evidence>
<keyword evidence="2" id="KW-0812">Transmembrane</keyword>
<gene>
    <name evidence="3" type="ORF">E9228_003259</name>
</gene>
<keyword evidence="4" id="KW-1185">Reference proteome</keyword>
<evidence type="ECO:0008006" key="5">
    <source>
        <dbReference type="Google" id="ProtNLM"/>
    </source>
</evidence>
<organism evidence="3 4">
    <name type="scientific">Curtobacterium salicis</name>
    <dbReference type="NCBI Taxonomy" id="1779862"/>
    <lineage>
        <taxon>Bacteria</taxon>
        <taxon>Bacillati</taxon>
        <taxon>Actinomycetota</taxon>
        <taxon>Actinomycetes</taxon>
        <taxon>Micrococcales</taxon>
        <taxon>Microbacteriaceae</taxon>
        <taxon>Curtobacterium</taxon>
    </lineage>
</organism>
<feature type="transmembrane region" description="Helical" evidence="2">
    <location>
        <begin position="77"/>
        <end position="100"/>
    </location>
</feature>
<sequence length="204" mass="22372">MTQPDADGSCPAGSTTPEQQAVVDGQLRPGERLLWVGHSDPQQMFVDADRYLIPFSAFFLVVVTSFLVAAARAHADPAVLVLVSALVLIALHLGVGRFLVKRKRKRTDVYAVTTERALVTNGRRTRETDARRTDWYVDRTAEHVTVQWDDVSDLDTLFLGGSASAQQYANTGLDGMPGMRENFAMYDVCDGDGLVAALRRTSGR</sequence>
<reference evidence="3 4" key="1">
    <citation type="submission" date="2020-03" db="EMBL/GenBank/DDBJ databases">
        <title>Above-ground endophytic microbial communities from plants in different locations in the United States.</title>
        <authorList>
            <person name="Frank C."/>
        </authorList>
    </citation>
    <scope>NUCLEOTIDE SEQUENCE [LARGE SCALE GENOMIC DNA]</scope>
    <source>
        <strain evidence="3 4">WW7</strain>
    </source>
</reference>
<comment type="caution">
    <text evidence="3">The sequence shown here is derived from an EMBL/GenBank/DDBJ whole genome shotgun (WGS) entry which is preliminary data.</text>
</comment>
<evidence type="ECO:0000256" key="1">
    <source>
        <dbReference type="SAM" id="MobiDB-lite"/>
    </source>
</evidence>
<dbReference type="Proteomes" id="UP001318300">
    <property type="component" value="Unassembled WGS sequence"/>
</dbReference>
<accession>A0ABX0TFR6</accession>
<feature type="transmembrane region" description="Helical" evidence="2">
    <location>
        <begin position="51"/>
        <end position="71"/>
    </location>
</feature>